<dbReference type="KEGG" id="nde:NIDE2840"/>
<feature type="region of interest" description="Disordered" evidence="2">
    <location>
        <begin position="30"/>
        <end position="50"/>
    </location>
</feature>
<dbReference type="Proteomes" id="UP000001660">
    <property type="component" value="Chromosome"/>
</dbReference>
<feature type="domain" description="Reverse transcriptase" evidence="3">
    <location>
        <begin position="19"/>
        <end position="260"/>
    </location>
</feature>
<dbReference type="GO" id="GO:0003964">
    <property type="term" value="F:RNA-directed DNA polymerase activity"/>
    <property type="evidence" value="ECO:0007669"/>
    <property type="project" value="UniProtKB-KW"/>
</dbReference>
<sequence>MTVGSIRQQQGEGAYVGELHRSLRSGAYAPSPCRRKLIPKPGKPGQFRPLGIPTVTDRVVQAAIKQFLEPILEARFWHVSYGFRPGRGCHGALEHIRMATRPRKTSKRDGKRHDTPYQWVVEGDIKGCFEHIDHHLLMNHVRQHCVDRRVNRLLVQFLKAGALSEEQFLRTEAGTPQGGIISPLLANIALSIIRPSAGREGVAMASRRRWRHVPPTAERAEPCISRSAMPTTLSSWSVVLQRMQPPNGRSWRPCCSKAWG</sequence>
<dbReference type="AlphaFoldDB" id="D8PH08"/>
<accession>D8PH08</accession>
<evidence type="ECO:0000256" key="1">
    <source>
        <dbReference type="ARBA" id="ARBA00034120"/>
    </source>
</evidence>
<evidence type="ECO:0000259" key="3">
    <source>
        <dbReference type="PROSITE" id="PS50878"/>
    </source>
</evidence>
<evidence type="ECO:0000313" key="5">
    <source>
        <dbReference type="Proteomes" id="UP000001660"/>
    </source>
</evidence>
<dbReference type="eggNOG" id="COG3344">
    <property type="taxonomic scope" value="Bacteria"/>
</dbReference>
<dbReference type="InterPro" id="IPR051083">
    <property type="entry name" value="GrpII_Intron_Splice-Mob/Def"/>
</dbReference>
<dbReference type="HOGENOM" id="CLU_1068283_0_0_0"/>
<proteinExistence type="inferred from homology"/>
<dbReference type="CDD" id="cd01651">
    <property type="entry name" value="RT_G2_intron"/>
    <property type="match status" value="1"/>
</dbReference>
<dbReference type="PROSITE" id="PS50878">
    <property type="entry name" value="RT_POL"/>
    <property type="match status" value="1"/>
</dbReference>
<dbReference type="PANTHER" id="PTHR34047:SF8">
    <property type="entry name" value="PROTEIN YKFC"/>
    <property type="match status" value="1"/>
</dbReference>
<reference evidence="4 5" key="1">
    <citation type="journal article" date="2010" name="Proc. Natl. Acad. Sci. U.S.A.">
        <title>A Nitrospira metagenome illuminates the physiology and evolution of globally important nitrite-oxidizing bacteria.</title>
        <authorList>
            <person name="Lucker S."/>
            <person name="Wagner M."/>
            <person name="Maixner F."/>
            <person name="Pelletier E."/>
            <person name="Koch H."/>
            <person name="Vacherie B."/>
            <person name="Rattei T."/>
            <person name="Sinninghe Damste J."/>
            <person name="Spieck E."/>
            <person name="Le Paslier D."/>
            <person name="Daims H."/>
        </authorList>
    </citation>
    <scope>NUCLEOTIDE SEQUENCE [LARGE SCALE GENOMIC DNA]</scope>
</reference>
<evidence type="ECO:0000256" key="2">
    <source>
        <dbReference type="SAM" id="MobiDB-lite"/>
    </source>
</evidence>
<dbReference type="InterPro" id="IPR000477">
    <property type="entry name" value="RT_dom"/>
</dbReference>
<dbReference type="EMBL" id="FP929003">
    <property type="protein sequence ID" value="CBK42545.1"/>
    <property type="molecule type" value="Genomic_DNA"/>
</dbReference>
<dbReference type="STRING" id="330214.NIDE2840"/>
<dbReference type="Pfam" id="PF00078">
    <property type="entry name" value="RVT_1"/>
    <property type="match status" value="1"/>
</dbReference>
<keyword evidence="5" id="KW-1185">Reference proteome</keyword>
<protein>
    <submittedName>
        <fullName evidence="4">Putative Reverse transcriptase</fullName>
    </submittedName>
</protein>
<evidence type="ECO:0000313" key="4">
    <source>
        <dbReference type="EMBL" id="CBK42545.1"/>
    </source>
</evidence>
<name>D8PH08_9BACT</name>
<comment type="similarity">
    <text evidence="1">Belongs to the bacterial reverse transcriptase family.</text>
</comment>
<keyword evidence="4" id="KW-0548">Nucleotidyltransferase</keyword>
<dbReference type="InterPro" id="IPR043502">
    <property type="entry name" value="DNA/RNA_pol_sf"/>
</dbReference>
<dbReference type="SUPFAM" id="SSF56672">
    <property type="entry name" value="DNA/RNA polymerases"/>
    <property type="match status" value="1"/>
</dbReference>
<keyword evidence="4" id="KW-0808">Transferase</keyword>
<keyword evidence="4" id="KW-0695">RNA-directed DNA polymerase</keyword>
<dbReference type="PANTHER" id="PTHR34047">
    <property type="entry name" value="NUCLEAR INTRON MATURASE 1, MITOCHONDRIAL-RELATED"/>
    <property type="match status" value="1"/>
</dbReference>
<organism evidence="4 5">
    <name type="scientific">Nitrospira defluvii</name>
    <dbReference type="NCBI Taxonomy" id="330214"/>
    <lineage>
        <taxon>Bacteria</taxon>
        <taxon>Pseudomonadati</taxon>
        <taxon>Nitrospirota</taxon>
        <taxon>Nitrospiria</taxon>
        <taxon>Nitrospirales</taxon>
        <taxon>Nitrospiraceae</taxon>
        <taxon>Nitrospira</taxon>
    </lineage>
</organism>
<gene>
    <name evidence="4" type="ORF">NIDE2840</name>
</gene>